<name>A0ABD0LR07_9CAEN</name>
<dbReference type="InterPro" id="IPR004031">
    <property type="entry name" value="PMP22/EMP/MP20/Claudin"/>
</dbReference>
<dbReference type="PANTHER" id="PTHR12107:SF0">
    <property type="entry name" value="STARGAZIN (MAMMALIAN CALCIUM CHANNEL) HOMOLOG"/>
    <property type="match status" value="1"/>
</dbReference>
<dbReference type="Proteomes" id="UP001519460">
    <property type="component" value="Unassembled WGS sequence"/>
</dbReference>
<organism evidence="7 8">
    <name type="scientific">Batillaria attramentaria</name>
    <dbReference type="NCBI Taxonomy" id="370345"/>
    <lineage>
        <taxon>Eukaryota</taxon>
        <taxon>Metazoa</taxon>
        <taxon>Spiralia</taxon>
        <taxon>Lophotrochozoa</taxon>
        <taxon>Mollusca</taxon>
        <taxon>Gastropoda</taxon>
        <taxon>Caenogastropoda</taxon>
        <taxon>Sorbeoconcha</taxon>
        <taxon>Cerithioidea</taxon>
        <taxon>Batillariidae</taxon>
        <taxon>Batillaria</taxon>
    </lineage>
</organism>
<sequence>SIPDQCLIIDYTQEGTGRMEGAPTCMTLVGAYRIATPLPVAALILALMAVATSAAGSLRQNAKTIAAAVLFILSGLCLAVGVILFISAISDELGYQKMTRLSDFQYRYGWSFYTAGSAFISAEVAAVMCVTLYLRHNARVQDMVRIIPGLEAKLVEDRCNLEADKPQDDLQDVFW</sequence>
<feature type="non-terminal residue" evidence="7">
    <location>
        <position position="1"/>
    </location>
</feature>
<feature type="transmembrane region" description="Helical" evidence="6">
    <location>
        <begin position="110"/>
        <end position="134"/>
    </location>
</feature>
<keyword evidence="3 6" id="KW-0812">Transmembrane</keyword>
<evidence type="ECO:0000313" key="7">
    <source>
        <dbReference type="EMBL" id="KAK7501911.1"/>
    </source>
</evidence>
<dbReference type="PANTHER" id="PTHR12107">
    <property type="entry name" value="VOLTAGE-DEPENDENT CALCIUM CHANNEL GAMMA SUBUNIT"/>
    <property type="match status" value="1"/>
</dbReference>
<comment type="subcellular location">
    <subcellularLocation>
        <location evidence="1">Membrane</location>
        <topology evidence="1">Multi-pass membrane protein</topology>
    </subcellularLocation>
</comment>
<feature type="transmembrane region" description="Helical" evidence="6">
    <location>
        <begin position="65"/>
        <end position="90"/>
    </location>
</feature>
<accession>A0ABD0LR07</accession>
<feature type="transmembrane region" description="Helical" evidence="6">
    <location>
        <begin position="38"/>
        <end position="58"/>
    </location>
</feature>
<evidence type="ECO:0000256" key="6">
    <source>
        <dbReference type="SAM" id="Phobius"/>
    </source>
</evidence>
<protein>
    <submittedName>
        <fullName evidence="7">Uncharacterized protein</fullName>
    </submittedName>
</protein>
<keyword evidence="5 6" id="KW-0472">Membrane</keyword>
<reference evidence="7 8" key="1">
    <citation type="journal article" date="2023" name="Sci. Data">
        <title>Genome assembly of the Korean intertidal mud-creeper Batillaria attramentaria.</title>
        <authorList>
            <person name="Patra A.K."/>
            <person name="Ho P.T."/>
            <person name="Jun S."/>
            <person name="Lee S.J."/>
            <person name="Kim Y."/>
            <person name="Won Y.J."/>
        </authorList>
    </citation>
    <scope>NUCLEOTIDE SEQUENCE [LARGE SCALE GENOMIC DNA]</scope>
    <source>
        <strain evidence="7">Wonlab-2016</strain>
    </source>
</reference>
<evidence type="ECO:0000256" key="5">
    <source>
        <dbReference type="ARBA" id="ARBA00023136"/>
    </source>
</evidence>
<dbReference type="GO" id="GO:0016020">
    <property type="term" value="C:membrane"/>
    <property type="evidence" value="ECO:0007669"/>
    <property type="project" value="UniProtKB-SubCell"/>
</dbReference>
<keyword evidence="8" id="KW-1185">Reference proteome</keyword>
<comment type="similarity">
    <text evidence="2">Belongs to the PMP-22/EMP/MP20 family. CACNG subfamily.</text>
</comment>
<dbReference type="InterPro" id="IPR051072">
    <property type="entry name" value="CACNG_subunit"/>
</dbReference>
<evidence type="ECO:0000256" key="2">
    <source>
        <dbReference type="ARBA" id="ARBA00007111"/>
    </source>
</evidence>
<dbReference type="EMBL" id="JACVVK020000028">
    <property type="protein sequence ID" value="KAK7501911.1"/>
    <property type="molecule type" value="Genomic_DNA"/>
</dbReference>
<evidence type="ECO:0000256" key="1">
    <source>
        <dbReference type="ARBA" id="ARBA00004141"/>
    </source>
</evidence>
<dbReference type="PRINTS" id="PR01792">
    <property type="entry name" value="VDCCGAMMA"/>
</dbReference>
<proteinExistence type="inferred from homology"/>
<dbReference type="InterPro" id="IPR008368">
    <property type="entry name" value="VDCC_gsu"/>
</dbReference>
<dbReference type="Pfam" id="PF13903">
    <property type="entry name" value="Claudin_2"/>
    <property type="match status" value="1"/>
</dbReference>
<gene>
    <name evidence="7" type="ORF">BaRGS_00006663</name>
</gene>
<comment type="caution">
    <text evidence="7">The sequence shown here is derived from an EMBL/GenBank/DDBJ whole genome shotgun (WGS) entry which is preliminary data.</text>
</comment>
<keyword evidence="4 6" id="KW-1133">Transmembrane helix</keyword>
<evidence type="ECO:0000313" key="8">
    <source>
        <dbReference type="Proteomes" id="UP001519460"/>
    </source>
</evidence>
<evidence type="ECO:0000256" key="4">
    <source>
        <dbReference type="ARBA" id="ARBA00022989"/>
    </source>
</evidence>
<dbReference type="Gene3D" id="1.20.140.150">
    <property type="match status" value="1"/>
</dbReference>
<evidence type="ECO:0000256" key="3">
    <source>
        <dbReference type="ARBA" id="ARBA00022692"/>
    </source>
</evidence>
<dbReference type="AlphaFoldDB" id="A0ABD0LR07"/>